<dbReference type="FunFam" id="3.40.50.300:FF:000153">
    <property type="entry name" value="Dynein axonemal heavy chain 1"/>
    <property type="match status" value="1"/>
</dbReference>
<evidence type="ECO:0000256" key="3">
    <source>
        <dbReference type="ARBA" id="ARBA00022490"/>
    </source>
</evidence>
<dbReference type="Gene3D" id="1.20.140.100">
    <property type="entry name" value="Dynein heavy chain, N-terminal domain 2"/>
    <property type="match status" value="1"/>
</dbReference>
<feature type="compositionally biased region" description="Polar residues" evidence="15">
    <location>
        <begin position="107"/>
        <end position="121"/>
    </location>
</feature>
<feature type="compositionally biased region" description="Low complexity" evidence="15">
    <location>
        <begin position="9"/>
        <end position="21"/>
    </location>
</feature>
<dbReference type="FunFam" id="1.10.287.2620:FF:000001">
    <property type="entry name" value="Cytoplasmic dynein heavy chain 1"/>
    <property type="match status" value="1"/>
</dbReference>
<evidence type="ECO:0000256" key="4">
    <source>
        <dbReference type="ARBA" id="ARBA00022701"/>
    </source>
</evidence>
<evidence type="ECO:0000256" key="7">
    <source>
        <dbReference type="ARBA" id="ARBA00022840"/>
    </source>
</evidence>
<dbReference type="Gene3D" id="6.10.140.1060">
    <property type="match status" value="1"/>
</dbReference>
<reference evidence="17 18" key="1">
    <citation type="journal article" date="2017" name="Nat. Ecol. Evol.">
        <title>Scallop genome provides insights into evolution of bilaterian karyotype and development.</title>
        <authorList>
            <person name="Wang S."/>
            <person name="Zhang J."/>
            <person name="Jiao W."/>
            <person name="Li J."/>
            <person name="Xun X."/>
            <person name="Sun Y."/>
            <person name="Guo X."/>
            <person name="Huan P."/>
            <person name="Dong B."/>
            <person name="Zhang L."/>
            <person name="Hu X."/>
            <person name="Sun X."/>
            <person name="Wang J."/>
            <person name="Zhao C."/>
            <person name="Wang Y."/>
            <person name="Wang D."/>
            <person name="Huang X."/>
            <person name="Wang R."/>
            <person name="Lv J."/>
            <person name="Li Y."/>
            <person name="Zhang Z."/>
            <person name="Liu B."/>
            <person name="Lu W."/>
            <person name="Hui Y."/>
            <person name="Liang J."/>
            <person name="Zhou Z."/>
            <person name="Hou R."/>
            <person name="Li X."/>
            <person name="Liu Y."/>
            <person name="Li H."/>
            <person name="Ning X."/>
            <person name="Lin Y."/>
            <person name="Zhao L."/>
            <person name="Xing Q."/>
            <person name="Dou J."/>
            <person name="Li Y."/>
            <person name="Mao J."/>
            <person name="Guo H."/>
            <person name="Dou H."/>
            <person name="Li T."/>
            <person name="Mu C."/>
            <person name="Jiang W."/>
            <person name="Fu Q."/>
            <person name="Fu X."/>
            <person name="Miao Y."/>
            <person name="Liu J."/>
            <person name="Yu Q."/>
            <person name="Li R."/>
            <person name="Liao H."/>
            <person name="Li X."/>
            <person name="Kong Y."/>
            <person name="Jiang Z."/>
            <person name="Chourrout D."/>
            <person name="Li R."/>
            <person name="Bao Z."/>
        </authorList>
    </citation>
    <scope>NUCLEOTIDE SEQUENCE [LARGE SCALE GENOMIC DNA]</scope>
    <source>
        <strain evidence="17 18">PY_sf001</strain>
    </source>
</reference>
<dbReference type="FunFam" id="1.10.8.710:FF:000004">
    <property type="entry name" value="Dynein axonemal heavy chain 6"/>
    <property type="match status" value="1"/>
</dbReference>
<feature type="domain" description="AAA+ ATPase" evidence="16">
    <location>
        <begin position="2179"/>
        <end position="2397"/>
    </location>
</feature>
<dbReference type="InterPro" id="IPR042228">
    <property type="entry name" value="Dynein_linker_3"/>
</dbReference>
<dbReference type="EMBL" id="NEDP02004184">
    <property type="protein sequence ID" value="OWF46435.1"/>
    <property type="molecule type" value="Genomic_DNA"/>
</dbReference>
<keyword evidence="11" id="KW-0505">Motor protein</keyword>
<evidence type="ECO:0000256" key="15">
    <source>
        <dbReference type="SAM" id="MobiDB-lite"/>
    </source>
</evidence>
<dbReference type="FunFam" id="3.40.50.300:FF:001810">
    <property type="entry name" value="Cytoplasmic dynein 2 heavy chain 1"/>
    <property type="match status" value="1"/>
</dbReference>
<keyword evidence="4" id="KW-0493">Microtubule</keyword>
<dbReference type="SUPFAM" id="SSF52540">
    <property type="entry name" value="P-loop containing nucleoside triphosphate hydrolases"/>
    <property type="match status" value="4"/>
</dbReference>
<evidence type="ECO:0000256" key="10">
    <source>
        <dbReference type="ARBA" id="ARBA00023069"/>
    </source>
</evidence>
<dbReference type="Pfam" id="PF08393">
    <property type="entry name" value="DHC_N2"/>
    <property type="match status" value="1"/>
</dbReference>
<keyword evidence="9 14" id="KW-0175">Coiled coil</keyword>
<dbReference type="InterPro" id="IPR042222">
    <property type="entry name" value="Dynein_2_N"/>
</dbReference>
<dbReference type="Gene3D" id="1.10.8.720">
    <property type="entry name" value="Region D6 of dynein motor"/>
    <property type="match status" value="1"/>
</dbReference>
<keyword evidence="7" id="KW-0067">ATP-binding</keyword>
<feature type="region of interest" description="Disordered" evidence="15">
    <location>
        <begin position="869"/>
        <end position="906"/>
    </location>
</feature>
<dbReference type="InterPro" id="IPR027417">
    <property type="entry name" value="P-loop_NTPase"/>
</dbReference>
<dbReference type="Pfam" id="PF18198">
    <property type="entry name" value="AAA_lid_11"/>
    <property type="match status" value="1"/>
</dbReference>
<dbReference type="Gene3D" id="1.10.287.2620">
    <property type="match status" value="1"/>
</dbReference>
<dbReference type="InterPro" id="IPR024743">
    <property type="entry name" value="Dynein_HC_stalk"/>
</dbReference>
<dbReference type="OrthoDB" id="424310at2759"/>
<dbReference type="PANTHER" id="PTHR22878">
    <property type="entry name" value="DYNEIN HEAVY CHAIN 6, AXONEMAL-LIKE-RELATED"/>
    <property type="match status" value="1"/>
</dbReference>
<dbReference type="InterPro" id="IPR013602">
    <property type="entry name" value="Dynein_heavy_linker"/>
</dbReference>
<feature type="coiled-coil region" evidence="14">
    <location>
        <begin position="3612"/>
        <end position="3695"/>
    </location>
</feature>
<dbReference type="Pfam" id="PF03028">
    <property type="entry name" value="Dynein_heavy"/>
    <property type="match status" value="1"/>
</dbReference>
<evidence type="ECO:0000313" key="18">
    <source>
        <dbReference type="Proteomes" id="UP000242188"/>
    </source>
</evidence>
<dbReference type="Pfam" id="PF12774">
    <property type="entry name" value="AAA_6"/>
    <property type="match status" value="1"/>
</dbReference>
<feature type="compositionally biased region" description="Low complexity" evidence="15">
    <location>
        <begin position="2519"/>
        <end position="2537"/>
    </location>
</feature>
<evidence type="ECO:0000256" key="9">
    <source>
        <dbReference type="ARBA" id="ARBA00023054"/>
    </source>
</evidence>
<name>A0A210QCK6_MIZYE</name>
<keyword evidence="6" id="KW-0547">Nucleotide-binding</keyword>
<evidence type="ECO:0000256" key="14">
    <source>
        <dbReference type="SAM" id="Coils"/>
    </source>
</evidence>
<dbReference type="Pfam" id="PF12780">
    <property type="entry name" value="AAA_8"/>
    <property type="match status" value="1"/>
</dbReference>
<dbReference type="GO" id="GO:0005874">
    <property type="term" value="C:microtubule"/>
    <property type="evidence" value="ECO:0007669"/>
    <property type="project" value="UniProtKB-KW"/>
</dbReference>
<dbReference type="Pfam" id="PF17857">
    <property type="entry name" value="AAA_lid_1"/>
    <property type="match status" value="1"/>
</dbReference>
<evidence type="ECO:0000256" key="6">
    <source>
        <dbReference type="ARBA" id="ARBA00022741"/>
    </source>
</evidence>
<dbReference type="FunFam" id="1.20.920.20:FF:000006">
    <property type="entry name" value="Dynein, axonemal, heavy chain 6"/>
    <property type="match status" value="1"/>
</dbReference>
<feature type="domain" description="AAA+ ATPase" evidence="16">
    <location>
        <begin position="2734"/>
        <end position="2938"/>
    </location>
</feature>
<dbReference type="InterPro" id="IPR043157">
    <property type="entry name" value="Dynein_AAA1S"/>
</dbReference>
<dbReference type="InterPro" id="IPR026983">
    <property type="entry name" value="DHC"/>
</dbReference>
<feature type="compositionally biased region" description="Polar residues" evidence="15">
    <location>
        <begin position="139"/>
        <end position="152"/>
    </location>
</feature>
<comment type="caution">
    <text evidence="17">The sequence shown here is derived from an EMBL/GenBank/DDBJ whole genome shotgun (WGS) entry which is preliminary data.</text>
</comment>
<feature type="region of interest" description="Disordered" evidence="15">
    <location>
        <begin position="226"/>
        <end position="288"/>
    </location>
</feature>
<proteinExistence type="inferred from homology"/>
<dbReference type="GO" id="GO:0030286">
    <property type="term" value="C:dynein complex"/>
    <property type="evidence" value="ECO:0007669"/>
    <property type="project" value="UniProtKB-KW"/>
</dbReference>
<comment type="subcellular location">
    <subcellularLocation>
        <location evidence="1">Cytoplasm</location>
        <location evidence="1">Cytoskeleton</location>
        <location evidence="1">Cilium axoneme</location>
    </subcellularLocation>
</comment>
<dbReference type="InterPro" id="IPR035699">
    <property type="entry name" value="AAA_6"/>
</dbReference>
<dbReference type="Gene3D" id="1.10.8.1220">
    <property type="match status" value="1"/>
</dbReference>
<evidence type="ECO:0000256" key="5">
    <source>
        <dbReference type="ARBA" id="ARBA00022737"/>
    </source>
</evidence>
<dbReference type="PANTHER" id="PTHR22878:SF64">
    <property type="entry name" value="DYNEIN AXONEMAL HEAVY CHAIN 14"/>
    <property type="match status" value="1"/>
</dbReference>
<dbReference type="Pfam" id="PF12777">
    <property type="entry name" value="MT"/>
    <property type="match status" value="1"/>
</dbReference>
<dbReference type="InterPro" id="IPR041658">
    <property type="entry name" value="AAA_lid_11"/>
</dbReference>
<dbReference type="InterPro" id="IPR041466">
    <property type="entry name" value="Dynein_AAA5_ext"/>
</dbReference>
<dbReference type="Gene3D" id="1.20.1270.280">
    <property type="match status" value="1"/>
</dbReference>
<dbReference type="InterPro" id="IPR025662">
    <property type="entry name" value="Sigma_54_int_dom_ATP-bd_1"/>
</dbReference>
<dbReference type="InterPro" id="IPR042219">
    <property type="entry name" value="AAA_lid_11_sf"/>
</dbReference>
<comment type="similarity">
    <text evidence="2">Belongs to the dynein heavy chain family.</text>
</comment>
<dbReference type="STRING" id="6573.A0A210QCK6"/>
<feature type="region of interest" description="Disordered" evidence="15">
    <location>
        <begin position="2489"/>
        <end position="2574"/>
    </location>
</feature>
<feature type="compositionally biased region" description="Basic and acidic residues" evidence="15">
    <location>
        <begin position="155"/>
        <end position="168"/>
    </location>
</feature>
<feature type="coiled-coil region" evidence="14">
    <location>
        <begin position="3438"/>
        <end position="3467"/>
    </location>
</feature>
<keyword evidence="8" id="KW-0243">Dynein</keyword>
<feature type="region of interest" description="Disordered" evidence="15">
    <location>
        <begin position="2312"/>
        <end position="2333"/>
    </location>
</feature>
<feature type="compositionally biased region" description="Basic and acidic residues" evidence="15">
    <location>
        <begin position="2504"/>
        <end position="2518"/>
    </location>
</feature>
<dbReference type="Gene3D" id="1.20.920.30">
    <property type="match status" value="1"/>
</dbReference>
<keyword evidence="3" id="KW-0963">Cytoplasm</keyword>
<dbReference type="Pfam" id="PF12781">
    <property type="entry name" value="AAA_9"/>
    <property type="match status" value="1"/>
</dbReference>
<dbReference type="InterPro" id="IPR003593">
    <property type="entry name" value="AAA+_ATPase"/>
</dbReference>
<evidence type="ECO:0000256" key="12">
    <source>
        <dbReference type="ARBA" id="ARBA00023212"/>
    </source>
</evidence>
<accession>A0A210QCK6</accession>
<sequence length="5031" mass="572632">MSEARGESRASYASQSQYSESTIINQDITDQDLLRAHKSGNQASKVVSFAPGSALERAKTVEELGKQQRKGMHAGKHLDLMERLIDRPHNADVFRMVKASPRENKQEPQNTGSLKSPSGLNGSPGPMRQSPLIPRPPSAKTSNGGPMSSFRTTIFKRDNQKRQTEIQKRNQRSPLEPPKLTVSMLHKKTPKVVSVPITPADDMVSDGAEDLEILAELVELMGDAGMTDTENLDADPNYEEEDETTKQPTVPERNVPEEKTVTFSNEDTNSSPTKSVTSRVSTGKSFDDGMTEEEEDIDVCLVKYPGGIPIIDTVAPPPVKAPPTKDKAPITDRSSSTLQKDVHMGLKKRTKYDDTVPDNDDILYNLIRLRERLGWDSEIPRHAPGCKASMMSLQNIPEEEADNAVGSKYKEDDGEFLYCLPKWRKNRRARYDPYDLQVVSANTARSHKVYYTVTASFITLCTQNEDGSAESVNNPALWWLWERRLFYMIYQLPVFVKFRLWKTFKMWKRNVRLQKSAQSKVVLYKSLFVANEVLQGCLIHVRSLCEAACGSNRGIGEGESAVSLISMDRSTILTLQEFRDIQEKQGKLALVKLNALRRKIIDIVWESCATVAEMEGITHGIRTEGSKKVVVKEPKEEVKVVTSKMKLRSKYASDIPLPDTKKKTEEKKVIKPLYAEIAEWRKILNRLAGFLRSVDYLMLEMLRRLVVTAVRHLVDHLVSSYNVTDEDEEKGSRHGSDPDDDTETMSTMSRLDYSRPMSAASSASYKPFQARKQQKSEQGYLIPHFDFDEPELFEGPPDADEILREILHRDEVEEVTACVFSLQLMLNVPGVTAALSSSYASSRGDRSSIRSNTSRVRFDDKVDSIHKKSVKFTTEQQNESDGEETSESGEEDSSEEEYEDEDDNQMRNRFAYAYQEKEKKEKAEVTRSFVSMAPNENEFKYGIRDVISGFENTVGQVVSMLREPKLAVFYSPPKNDLRLNFDEEEELERKEMMRPWPDLEFVFGDDPEYQNLLSELESYMTMEMALVKQYSTNFDHFCVMVDKARILNVNESMARREWSTEEFQHVLATYTEMIHQMKKMTTVRRVSMVQVQSKNFRECCLPYCKEIVSDSHKQLPLIANKRNEDLLTIIKGASKKLEHYPTSVEDFVEHLSFLGKMSTELPALDKEFFIVNKMFTIAKEFSVQIDPEDYALYQFLGPSFRHLKSTVLYSEAKKDENIRKFSRDLDNLIFSIRTKIMDLKNRIQDPDLLHMDTMSVTALETIRDLQEGVQELSVKARSYAAYQERFGSSLTTGRKGVYVEIEEYLMIDKRDNKSAQEIQSELNELEHDIMLRRILWQSQEEWMKLVDEWTATVFENLNVQTLQKNVNRFTQTVYMLDKGLPHNEVVPRLKEKVLDFKQGMPVITSLRNPSLRRRHWESIERLIQKSIAKDKAFTLGNLLEMNIFKHKEKIQEISTKASNEATLENMLQKIIDLWQGMDFRLVAHAGRDTFIIGGADDILAQLEESQVTIGTISGSRYVAPIKNQVEEWERKLQAFARTLEEWMKFQRNWLYLEQIFSTPDIQRQLGPEHKMFTGVDKAWKDIMRRVEDRPNALKSALASGTLETLQTGNGTLEKIQKSLEDYLETKRLLFPRFYFLSNDELLDIMAQSKDPNAVQPHLGKCFGNIKSLNIKSMPRQAAIVKSMTSAEGENVDMPRNLRVRGVVEQWLLGVEAGMFETVKRHLKEGLAGWTGTELQDWVLRHPGQVVITVAQIQFNKDVVRCFDQTLPIDALVQVKDNMVDSLNCLAGLVSSSIKYHQRSSIEALLTINVHNRDIVIMMIDDRITRKDDFDWNRQLRYEWDEQRNNCLVMQSNASFQYGYEYLGCSSRLVITPLTDRCYLTLTGALHLHLGGSPAGPAGTGKTETVKDLAKAVGKQCVVFNCSEGLDYKTLGKFFSGIAQSGSWCCFDEFNRIDVEVLSVVAQQILSIKSAKDSQLMRFMFDGKEIKLNMTCGYFITMNPTYLGRVELPDNLKSLFRSVAMMVPDYSMIAEIMLFSEGFMSAALLSRKIVNLYQLASRQLSQQDHYDFGMRAIKSVLVMAGHRKHQAHHVQENEIKQLNEKDESHILIHSLRDANLPKFLAEDVPLFERILDDLFPNIVPPEPDHGIIERAINMAIRDQNLLHWPSQVEKVKQLYNQILVRHGVMLVGPTGGGKTTVRNVLQKALILLPTISLQENQQDPASRKQGMFQHNRAKKGHVEVFTINPKCVKLGELYGETDPNTFEWTDGLIATATRKFARENMQIPGDESRPVTAASGNPQGVLAGIIGIRKSAVTPTAQSAPSEPDTEMSEKKDEDPLRQDWRWLVLDGPVDTLWVENLNTVLDDSKVLCLASGERITLSGGMRLIFEVDHLSQASPATISRCAMVYMDPVDLGWKPFVKTWLSRLPREMPESGKRYLQDMFDHAIEKGLRFARKYVRFQSIPAPEMCLISCLCHILSAFLDFMAKNGGFGTPDKRNIPSSRKSKNKDDGGHTEVSERSDSQASSHSSSRTGSRSTSRTSRSKKRKSRAFQSKIKEDLDTISETQSTKSSSSQPIKESYLQKNPLQLLNILGKLFAFAFTWSIGGNFKRQEDVDDEESVSRRTSDKDKGERGVNICNEFDGFMHDLFDIEPPLGVRLPTGNRSVYSYFIDMESGNFVLWDVLVPQTRSLIEKSAVITIGETMGIVSEHKKKREETDITPTVDIVRFSFLSSLLITNKHPVLLSGESGVGKSALINHMLSRLKRDGGAEIKNGTVLGNVLCYSDKHSSLLENITNITRFGQEEDANKSLDFLLGSTKIKQVTGLISSMIQFSAQTTAARLQAHIVHKLIKKGKETLGAPKGRKVIVFVDDLNMPAPEEYGAQPPLELLRQFLELGGFFDTAKLVWKDILDVNLIAACGPTGGGRNPISPRLLKHFCMLALPQPSTRSLQHIYQVQLGKFFTEGDFASEFKDQLIPLVSASIAVYYRMCSNMLPTPTKSHYNFNLRDLSKVIQGLLQAHETVIISKDNSALLFAHEATRVFHDRLIFHEDRDMFFQFLSDILHDYFKVKWSKDMLMNKQVLFGDFFEMEATLHVYRPMSDRTKLAQVLEEYYMRMNYGNTKASQMVFFKDAVEHITRAARVFRQPGGHMMLVGLDGTGKATVVQLAAHISNCELFKLTLQRGYNFSEFRDDLKKLFLSSGVKGKKNVFLLTDSDIVKESFLEDINCILNSGEVPDLFDNEELDGITMDLKQTAAEADIPDTRASVYQFFIHRVRQNLHVVLTMSPAGGKFRQRCRMNPALINCCTIDWYDEWEEEAMLSVAQVFFSNAEFIASENYDLDLLKRRVGKVCVEIHKSIGVMSTKYWEEMRRHYYSTPSSYMEFIRLYSKMLRENKTEFVNNKNRLEVGLLKLSEANTSVGTMQEILVSLGPQIEEKQRDTEVLLQQLEKDKVAAEQVRAIVREEEEIMQKEAKIVQDYADECQRDLASALPALQNAVEALETLDKADIAEIRVYTNPPMLVMTVMSAVCVLFQKKTDWATAKQLLGDPSFLKKLTQFDKSSVPEKTFHRLKKYSKHPDFNPEAVGNVAFACKSICTWVLALEHYNDVYKMVKPKQKRVSEAKEALQMAEESLANKQASLRKLQDHLNRLEQQYKDSVDQRESLKQRKVTTALRLQRASILIDALVDEKDRWQDLVEELKSRLHGLVGDTLVAASSVAYIGPFTAKYRKDLIHTWTDYCQKNDIPITKDFELIKSTVEPYQVIKWQNEGLPRDNHSTENALIIKRAQKWPLFIDPQGQAFNYIREMEGTQLKIVAASDHNFMKTLEIAISVGKPMLLKDVSETLDPALRPVLLHETFQRGGHLVIKLGDTEIEYNESFKLYMTSSMANPHYLPSVYIQVNIINFTVTFEGLQEQLLSAVVKHEKPRLENQRTELLDSISSDLQLLRDVEDKTLGLLQKPEGNLLDDQDLVNTLQKSKGMSIEIYKRIKQSEENETKLNQARKRYLPVATRGATIYFVLANLAGIDVMYQFSLDWFQDMFINCINGSGNTPAHIPSDMNRRKSSLHLSGSIRPSSRLGASPTPRGSIDLSLKDNEQTLNPAELKKHMLDMINRLTSNIYRVVSVALFSNHQLIFSFLMCSGIMRSNAKYQDITTIGKIEEFEWQTFLHGNIMTNMIEDKQLEGHDGLTAMERLEAQSNPDKVKIPPKWIIDTTWRQVEHLDVSMAVFKNLCRSIMTHKAQWELFHLNSNPYKLMQKPFDMADVKDPPTDSPDGLVMDWENLSGFQKLLLIKVLRPETLISSVSAFIRDQMDSSYLSTGTFDLKEIYEESSAKTPLIFILSPGCDPAAQLLRFAKELRGSILHLDMISLGRGQGPKAEELINKAQILKGRWVFLQNCHLAASWMPNLQAIVERFNQPNDDVDQQFRLWLSSKPDPCFPISILQTGMKMTVEPPQGLKANMLRAFGSGGTGVVTEKMYENPELGPAWKKLLFGLCLFNSVLHERKKYGRLGWNIAYEFNDSDLDVSMLTLQNLLRDHDDDNIPWQALSYLTGEVIYGGRVTDWWDRRCLDALLGRFFCKDALDETYSYSPDRIYHPVKDSYTFPDVLNYLENLPNYDSPELFGMTENAEKACREIQAVQMIQTIITIQPRISLELMGAEKSNDEIVLEIAKDITETLPQMVEDFEDSSAPIHTQQVPHPTLKSILYKEAPDLKDKEKRRIIQDAIDAVVGNSALMTVLRQEVDRFNNLLTIVHTSLRSLLLAVKGEIIMSEILEEAYYALLNQKVPKRWVEAAYESCKALGPWIYDLKMRVQFFSSWGELISNNVEKLIKNALLVSKSVTPADSLDQATMRSVPRAFWLSGFFFPQGFLTGVQQNHARKLGISVDSLVFNFKVHQTLEDTEEKLSDISHKLSIKDTAFKGPSPPEDGVLIFGLYLDGARWDPQDKCLQDSRSGDRFCRLPEIHFVPTQTSQGTPSTERSESPLVDNSNMYECPLYRTSSRAGTLSSTGHSTNFVTAVTIPSDHPPNFWVMRGVAMLCQLDD</sequence>
<feature type="domain" description="AAA+ ATPase" evidence="16">
    <location>
        <begin position="1889"/>
        <end position="2026"/>
    </location>
</feature>
<dbReference type="Gene3D" id="3.40.50.300">
    <property type="entry name" value="P-loop containing nucleotide triphosphate hydrolases"/>
    <property type="match status" value="5"/>
</dbReference>
<dbReference type="GO" id="GO:0045505">
    <property type="term" value="F:dynein intermediate chain binding"/>
    <property type="evidence" value="ECO:0007669"/>
    <property type="project" value="InterPro"/>
</dbReference>
<keyword evidence="18" id="KW-1185">Reference proteome</keyword>
<dbReference type="FunFam" id="3.40.50.300:FF:000049">
    <property type="entry name" value="Dynein, axonemal, heavy chain 5"/>
    <property type="match status" value="1"/>
</dbReference>
<dbReference type="InterPro" id="IPR041228">
    <property type="entry name" value="Dynein_C"/>
</dbReference>
<feature type="compositionally biased region" description="Acidic residues" evidence="15">
    <location>
        <begin position="878"/>
        <end position="903"/>
    </location>
</feature>
<feature type="compositionally biased region" description="Polar residues" evidence="15">
    <location>
        <begin position="261"/>
        <end position="284"/>
    </location>
</feature>
<dbReference type="Proteomes" id="UP000242188">
    <property type="component" value="Unassembled WGS sequence"/>
</dbReference>
<dbReference type="Gene3D" id="3.10.490.20">
    <property type="match status" value="1"/>
</dbReference>
<dbReference type="FunFam" id="3.10.490.20:FF:000005">
    <property type="entry name" value="Dynein axonemal heavy chain 6"/>
    <property type="match status" value="1"/>
</dbReference>
<evidence type="ECO:0000256" key="13">
    <source>
        <dbReference type="ARBA" id="ARBA00023273"/>
    </source>
</evidence>
<dbReference type="GO" id="GO:0051959">
    <property type="term" value="F:dynein light intermediate chain binding"/>
    <property type="evidence" value="ECO:0007669"/>
    <property type="project" value="InterPro"/>
</dbReference>
<protein>
    <submittedName>
        <fullName evidence="17">Dynein heavy chain 6, axonemal</fullName>
    </submittedName>
</protein>
<dbReference type="FunFam" id="3.40.50.300:FF:000063">
    <property type="entry name" value="dynein heavy chain 6, axonemal"/>
    <property type="match status" value="1"/>
</dbReference>
<organism evidence="17 18">
    <name type="scientific">Mizuhopecten yessoensis</name>
    <name type="common">Japanese scallop</name>
    <name type="synonym">Patinopecten yessoensis</name>
    <dbReference type="NCBI Taxonomy" id="6573"/>
    <lineage>
        <taxon>Eukaryota</taxon>
        <taxon>Metazoa</taxon>
        <taxon>Spiralia</taxon>
        <taxon>Lophotrochozoa</taxon>
        <taxon>Mollusca</taxon>
        <taxon>Bivalvia</taxon>
        <taxon>Autobranchia</taxon>
        <taxon>Pteriomorphia</taxon>
        <taxon>Pectinida</taxon>
        <taxon>Pectinoidea</taxon>
        <taxon>Pectinidae</taxon>
        <taxon>Mizuhopecten</taxon>
    </lineage>
</organism>
<keyword evidence="13" id="KW-0966">Cell projection</keyword>
<keyword evidence="5" id="KW-0677">Repeat</keyword>
<dbReference type="FunFam" id="1.10.8.720:FF:000001">
    <property type="entry name" value="dynein heavy chain 7, axonemal"/>
    <property type="match status" value="1"/>
</dbReference>
<dbReference type="GO" id="GO:0005930">
    <property type="term" value="C:axoneme"/>
    <property type="evidence" value="ECO:0007669"/>
    <property type="project" value="UniProtKB-SubCell"/>
</dbReference>
<dbReference type="GO" id="GO:0008569">
    <property type="term" value="F:minus-end-directed microtubule motor activity"/>
    <property type="evidence" value="ECO:0007669"/>
    <property type="project" value="InterPro"/>
</dbReference>
<evidence type="ECO:0000256" key="1">
    <source>
        <dbReference type="ARBA" id="ARBA00004430"/>
    </source>
</evidence>
<dbReference type="Pfam" id="PF18199">
    <property type="entry name" value="Dynein_C"/>
    <property type="match status" value="1"/>
</dbReference>
<keyword evidence="12" id="KW-0206">Cytoskeleton</keyword>
<dbReference type="InterPro" id="IPR024317">
    <property type="entry name" value="Dynein_heavy_chain_D4_dom"/>
</dbReference>
<dbReference type="Gene3D" id="1.10.8.710">
    <property type="match status" value="1"/>
</dbReference>
<dbReference type="GO" id="GO:0005524">
    <property type="term" value="F:ATP binding"/>
    <property type="evidence" value="ECO:0007669"/>
    <property type="project" value="UniProtKB-KW"/>
</dbReference>
<dbReference type="InterPro" id="IPR041589">
    <property type="entry name" value="DNAH3_AAA_lid_1"/>
</dbReference>
<evidence type="ECO:0000313" key="17">
    <source>
        <dbReference type="EMBL" id="OWF46435.1"/>
    </source>
</evidence>
<feature type="region of interest" description="Disordered" evidence="15">
    <location>
        <begin position="313"/>
        <end position="338"/>
    </location>
</feature>
<feature type="region of interest" description="Disordered" evidence="15">
    <location>
        <begin position="99"/>
        <end position="180"/>
    </location>
</feature>
<feature type="compositionally biased region" description="Acidic residues" evidence="15">
    <location>
        <begin position="230"/>
        <end position="243"/>
    </location>
</feature>
<evidence type="ECO:0000259" key="16">
    <source>
        <dbReference type="SMART" id="SM00382"/>
    </source>
</evidence>
<feature type="region of interest" description="Disordered" evidence="15">
    <location>
        <begin position="1"/>
        <end position="24"/>
    </location>
</feature>
<dbReference type="Gene3D" id="1.20.58.1120">
    <property type="match status" value="1"/>
</dbReference>
<dbReference type="FunFam" id="1.20.58.1120:FF:000007">
    <property type="entry name" value="Dynein heavy chain 4"/>
    <property type="match status" value="1"/>
</dbReference>
<dbReference type="Gene3D" id="3.20.180.20">
    <property type="entry name" value="Dynein heavy chain, N-terminal domain 2"/>
    <property type="match status" value="1"/>
</dbReference>
<dbReference type="Pfam" id="PF12775">
    <property type="entry name" value="AAA_7"/>
    <property type="match status" value="2"/>
</dbReference>
<dbReference type="GO" id="GO:0007018">
    <property type="term" value="P:microtubule-based movement"/>
    <property type="evidence" value="ECO:0007669"/>
    <property type="project" value="InterPro"/>
</dbReference>
<dbReference type="FunFam" id="3.20.180.20:FF:000003">
    <property type="entry name" value="Dynein heavy chain 12, axonemal"/>
    <property type="match status" value="1"/>
</dbReference>
<feature type="region of interest" description="Disordered" evidence="15">
    <location>
        <begin position="722"/>
        <end position="746"/>
    </location>
</feature>
<gene>
    <name evidence="17" type="ORF">KP79_PYT09700</name>
</gene>
<feature type="compositionally biased region" description="Low complexity" evidence="15">
    <location>
        <begin position="2559"/>
        <end position="2574"/>
    </location>
</feature>
<dbReference type="FunFam" id="1.20.140.100:FF:000004">
    <property type="entry name" value="Dynein axonemal heavy chain 6"/>
    <property type="match status" value="1"/>
</dbReference>
<dbReference type="InterPro" id="IPR004273">
    <property type="entry name" value="Dynein_heavy_D6_P-loop"/>
</dbReference>
<evidence type="ECO:0000256" key="8">
    <source>
        <dbReference type="ARBA" id="ARBA00023017"/>
    </source>
</evidence>
<dbReference type="PROSITE" id="PS00675">
    <property type="entry name" value="SIGMA54_INTERACT_1"/>
    <property type="match status" value="1"/>
</dbReference>
<evidence type="ECO:0000256" key="2">
    <source>
        <dbReference type="ARBA" id="ARBA00008887"/>
    </source>
</evidence>
<dbReference type="Gene3D" id="1.20.920.20">
    <property type="match status" value="1"/>
</dbReference>
<dbReference type="FunFam" id="1.20.920.30:FF:000002">
    <property type="entry name" value="Dynein axonemal heavy chain 3"/>
    <property type="match status" value="1"/>
</dbReference>
<dbReference type="SMART" id="SM00382">
    <property type="entry name" value="AAA"/>
    <property type="match status" value="3"/>
</dbReference>
<dbReference type="InterPro" id="IPR035706">
    <property type="entry name" value="AAA_9"/>
</dbReference>
<dbReference type="Pfam" id="PF17852">
    <property type="entry name" value="Dynein_AAA_lid"/>
    <property type="match status" value="1"/>
</dbReference>
<keyword evidence="10" id="KW-0969">Cilium</keyword>
<evidence type="ECO:0000256" key="11">
    <source>
        <dbReference type="ARBA" id="ARBA00023175"/>
    </source>
</evidence>
<dbReference type="InterPro" id="IPR043160">
    <property type="entry name" value="Dynein_C_barrel"/>
</dbReference>